<dbReference type="Gene3D" id="4.10.240.10">
    <property type="entry name" value="Zn(2)-C6 fungal-type DNA-binding domain"/>
    <property type="match status" value="1"/>
</dbReference>
<dbReference type="PROSITE" id="PS00463">
    <property type="entry name" value="ZN2_CY6_FUNGAL_1"/>
    <property type="match status" value="1"/>
</dbReference>
<comment type="caution">
    <text evidence="5">The sequence shown here is derived from an EMBL/GenBank/DDBJ whole genome shotgun (WGS) entry which is preliminary data.</text>
</comment>
<keyword evidence="2" id="KW-0539">Nucleus</keyword>
<dbReference type="CDD" id="cd12148">
    <property type="entry name" value="fungal_TF_MHR"/>
    <property type="match status" value="1"/>
</dbReference>
<dbReference type="PANTHER" id="PTHR46910:SF23">
    <property type="entry name" value="THIAMINE REPRESSIBLE GENES REGULATORY PROTEIN THI1"/>
    <property type="match status" value="1"/>
</dbReference>
<evidence type="ECO:0000259" key="4">
    <source>
        <dbReference type="PROSITE" id="PS50048"/>
    </source>
</evidence>
<dbReference type="InterPro" id="IPR050987">
    <property type="entry name" value="AtrR-like"/>
</dbReference>
<dbReference type="CDD" id="cd00067">
    <property type="entry name" value="GAL4"/>
    <property type="match status" value="1"/>
</dbReference>
<evidence type="ECO:0000313" key="6">
    <source>
        <dbReference type="Proteomes" id="UP000256328"/>
    </source>
</evidence>
<keyword evidence="6" id="KW-1185">Reference proteome</keyword>
<dbReference type="InterPro" id="IPR036864">
    <property type="entry name" value="Zn2-C6_fun-type_DNA-bd_sf"/>
</dbReference>
<evidence type="ECO:0000256" key="3">
    <source>
        <dbReference type="SAM" id="MobiDB-lite"/>
    </source>
</evidence>
<dbReference type="SMART" id="SM00066">
    <property type="entry name" value="GAL4"/>
    <property type="match status" value="1"/>
</dbReference>
<sequence>MSSLVAGRPTPTKKAPRSTALRACERCRQRKRKCDEYFPCGTCTRLGIQCQVSEPDKKQEKSQSYLEAQIKRLERLLAARNAMLEPQHRCQLGPEASTCSSVPMQEGPSKLRLQIPSTPVYSQNEPDWYPALSSDYSNSPTLGSPHQAYPPLGYPVALDIPQWSSQISHSEQRDLVQSPLPRRRALSSPFPLSEGEEYHNQPDTSFDFNIDTDMLSPDIPTIQVTSWDVQSSGSAEPRGMGVNDYSLMTPGLSVGSWSGPPSPTSTAASSQLNYDDPLFLNPGSRSHSRRSSFAFSERSFDGLDFIDPRSTDAAFKPQPNASFLPSTQPAYFHAPVPAPALLSTLELNESEMQYAKAYFDLVQPLFPIISHENFRPLLKQSAQNHNNNYQRATVFLVLSIGSHLVPDAQPDSLKYYTLAQQCFDTKALPGAPSVEAIRTYTLLALRRIVCTDAMEDGAPSLYMLNAYIGAACVDSSLHQLCSDVEGDIFYTAYVLDRTISVMTGKPYCLHDSDISETVLEKVLEQAKSVKEELQNRTSLGSLGSLGERAGGLLEWYGMADIDLDDEFLCS</sequence>
<organism evidence="5 6">
    <name type="scientific">Coleophoma crateriformis</name>
    <dbReference type="NCBI Taxonomy" id="565419"/>
    <lineage>
        <taxon>Eukaryota</taxon>
        <taxon>Fungi</taxon>
        <taxon>Dikarya</taxon>
        <taxon>Ascomycota</taxon>
        <taxon>Pezizomycotina</taxon>
        <taxon>Leotiomycetes</taxon>
        <taxon>Helotiales</taxon>
        <taxon>Dermateaceae</taxon>
        <taxon>Coleophoma</taxon>
    </lineage>
</organism>
<dbReference type="OrthoDB" id="2399539at2759"/>
<dbReference type="Proteomes" id="UP000256328">
    <property type="component" value="Unassembled WGS sequence"/>
</dbReference>
<dbReference type="GO" id="GO:0000981">
    <property type="term" value="F:DNA-binding transcription factor activity, RNA polymerase II-specific"/>
    <property type="evidence" value="ECO:0007669"/>
    <property type="project" value="InterPro"/>
</dbReference>
<dbReference type="AlphaFoldDB" id="A0A3D8T9S2"/>
<name>A0A3D8T9S2_9HELO</name>
<dbReference type="Pfam" id="PF00172">
    <property type="entry name" value="Zn_clus"/>
    <property type="match status" value="1"/>
</dbReference>
<gene>
    <name evidence="5" type="ORF">BP5796_01030</name>
</gene>
<evidence type="ECO:0000256" key="1">
    <source>
        <dbReference type="ARBA" id="ARBA00022723"/>
    </source>
</evidence>
<dbReference type="EMBL" id="PDLN01000001">
    <property type="protein sequence ID" value="RDW95267.1"/>
    <property type="molecule type" value="Genomic_DNA"/>
</dbReference>
<dbReference type="PROSITE" id="PS50048">
    <property type="entry name" value="ZN2_CY6_FUNGAL_2"/>
    <property type="match status" value="1"/>
</dbReference>
<feature type="compositionally biased region" description="Low complexity" evidence="3">
    <location>
        <begin position="256"/>
        <end position="270"/>
    </location>
</feature>
<feature type="domain" description="Zn(2)-C6 fungal-type" evidence="4">
    <location>
        <begin position="23"/>
        <end position="52"/>
    </location>
</feature>
<evidence type="ECO:0000256" key="2">
    <source>
        <dbReference type="ARBA" id="ARBA00023242"/>
    </source>
</evidence>
<dbReference type="PANTHER" id="PTHR46910">
    <property type="entry name" value="TRANSCRIPTION FACTOR PDR1"/>
    <property type="match status" value="1"/>
</dbReference>
<dbReference type="InterPro" id="IPR007219">
    <property type="entry name" value="XnlR_reg_dom"/>
</dbReference>
<evidence type="ECO:0000313" key="5">
    <source>
        <dbReference type="EMBL" id="RDW95267.1"/>
    </source>
</evidence>
<proteinExistence type="predicted"/>
<dbReference type="GO" id="GO:0008270">
    <property type="term" value="F:zinc ion binding"/>
    <property type="evidence" value="ECO:0007669"/>
    <property type="project" value="InterPro"/>
</dbReference>
<dbReference type="SUPFAM" id="SSF57701">
    <property type="entry name" value="Zn2/Cys6 DNA-binding domain"/>
    <property type="match status" value="1"/>
</dbReference>
<dbReference type="GO" id="GO:0006351">
    <property type="term" value="P:DNA-templated transcription"/>
    <property type="evidence" value="ECO:0007669"/>
    <property type="project" value="InterPro"/>
</dbReference>
<dbReference type="InterPro" id="IPR001138">
    <property type="entry name" value="Zn2Cys6_DnaBD"/>
</dbReference>
<keyword evidence="1" id="KW-0479">Metal-binding</keyword>
<dbReference type="Pfam" id="PF04082">
    <property type="entry name" value="Fungal_trans"/>
    <property type="match status" value="1"/>
</dbReference>
<feature type="region of interest" description="Disordered" evidence="3">
    <location>
        <begin position="256"/>
        <end position="287"/>
    </location>
</feature>
<feature type="region of interest" description="Disordered" evidence="3">
    <location>
        <begin position="169"/>
        <end position="204"/>
    </location>
</feature>
<dbReference type="GO" id="GO:0003677">
    <property type="term" value="F:DNA binding"/>
    <property type="evidence" value="ECO:0007669"/>
    <property type="project" value="InterPro"/>
</dbReference>
<reference evidence="5 6" key="1">
    <citation type="journal article" date="2018" name="IMA Fungus">
        <title>IMA Genome-F 9: Draft genome sequence of Annulohypoxylon stygium, Aspergillus mulundensis, Berkeleyomyces basicola (syn. Thielaviopsis basicola), Ceratocystis smalleyi, two Cercospora beticola strains, Coleophoma cylindrospora, Fusarium fracticaudum, Phialophora cf. hyalina, and Morchella septimelata.</title>
        <authorList>
            <person name="Wingfield B.D."/>
            <person name="Bills G.F."/>
            <person name="Dong Y."/>
            <person name="Huang W."/>
            <person name="Nel W.J."/>
            <person name="Swalarsk-Parry B.S."/>
            <person name="Vaghefi N."/>
            <person name="Wilken P.M."/>
            <person name="An Z."/>
            <person name="de Beer Z.W."/>
            <person name="De Vos L."/>
            <person name="Chen L."/>
            <person name="Duong T.A."/>
            <person name="Gao Y."/>
            <person name="Hammerbacher A."/>
            <person name="Kikkert J.R."/>
            <person name="Li Y."/>
            <person name="Li H."/>
            <person name="Li K."/>
            <person name="Li Q."/>
            <person name="Liu X."/>
            <person name="Ma X."/>
            <person name="Naidoo K."/>
            <person name="Pethybridge S.J."/>
            <person name="Sun J."/>
            <person name="Steenkamp E.T."/>
            <person name="van der Nest M.A."/>
            <person name="van Wyk S."/>
            <person name="Wingfield M.J."/>
            <person name="Xiong C."/>
            <person name="Yue Q."/>
            <person name="Zhang X."/>
        </authorList>
    </citation>
    <scope>NUCLEOTIDE SEQUENCE [LARGE SCALE GENOMIC DNA]</scope>
    <source>
        <strain evidence="5 6">BP5796</strain>
    </source>
</reference>
<accession>A0A3D8T9S2</accession>
<protein>
    <recommendedName>
        <fullName evidence="4">Zn(2)-C6 fungal-type domain-containing protein</fullName>
    </recommendedName>
</protein>